<dbReference type="GO" id="GO:0016139">
    <property type="term" value="P:glycoside catabolic process"/>
    <property type="evidence" value="ECO:0007669"/>
    <property type="project" value="TreeGrafter"/>
</dbReference>
<dbReference type="SMART" id="SM00812">
    <property type="entry name" value="Alpha_L_fucos"/>
    <property type="match status" value="1"/>
</dbReference>
<evidence type="ECO:0000256" key="2">
    <source>
        <dbReference type="ARBA" id="ARBA00012662"/>
    </source>
</evidence>
<dbReference type="PROSITE" id="PS51257">
    <property type="entry name" value="PROKAR_LIPOPROTEIN"/>
    <property type="match status" value="1"/>
</dbReference>
<evidence type="ECO:0000313" key="10">
    <source>
        <dbReference type="Proteomes" id="UP000310532"/>
    </source>
</evidence>
<dbReference type="Gene3D" id="2.60.120.260">
    <property type="entry name" value="Galactose-binding domain-like"/>
    <property type="match status" value="2"/>
</dbReference>
<reference evidence="9 10" key="1">
    <citation type="submission" date="2019-04" db="EMBL/GenBank/DDBJ databases">
        <title>Microbes associate with the intestines of laboratory mice.</title>
        <authorList>
            <person name="Navarre W."/>
            <person name="Wong E."/>
            <person name="Huang K."/>
            <person name="Tropini C."/>
            <person name="Ng K."/>
            <person name="Yu B."/>
        </authorList>
    </citation>
    <scope>NUCLEOTIDE SEQUENCE [LARGE SCALE GENOMIC DNA]</scope>
    <source>
        <strain evidence="9 10">NM69_E16B</strain>
    </source>
</reference>
<dbReference type="PANTHER" id="PTHR10030">
    <property type="entry name" value="ALPHA-L-FUCOSIDASE"/>
    <property type="match status" value="1"/>
</dbReference>
<comment type="similarity">
    <text evidence="1">Belongs to the glycosyl hydrolase 29 family.</text>
</comment>
<dbReference type="GO" id="GO:0005764">
    <property type="term" value="C:lysosome"/>
    <property type="evidence" value="ECO:0007669"/>
    <property type="project" value="TreeGrafter"/>
</dbReference>
<dbReference type="InterPro" id="IPR000933">
    <property type="entry name" value="Glyco_hydro_29"/>
</dbReference>
<protein>
    <recommendedName>
        <fullName evidence="2">alpha-L-fucosidase</fullName>
        <ecNumber evidence="2">3.2.1.51</ecNumber>
    </recommendedName>
</protein>
<dbReference type="InterPro" id="IPR000421">
    <property type="entry name" value="FA58C"/>
</dbReference>
<accession>A0A4S2APL9</accession>
<evidence type="ECO:0000256" key="1">
    <source>
        <dbReference type="ARBA" id="ARBA00007951"/>
    </source>
</evidence>
<dbReference type="EMBL" id="SRYZ01000029">
    <property type="protein sequence ID" value="TGY03023.1"/>
    <property type="molecule type" value="Genomic_DNA"/>
</dbReference>
<dbReference type="Pfam" id="PF00754">
    <property type="entry name" value="F5_F8_type_C"/>
    <property type="match status" value="1"/>
</dbReference>
<dbReference type="Proteomes" id="UP000310532">
    <property type="component" value="Unassembled WGS sequence"/>
</dbReference>
<dbReference type="SUPFAM" id="SSF51445">
    <property type="entry name" value="(Trans)glycosidases"/>
    <property type="match status" value="1"/>
</dbReference>
<keyword evidence="10" id="KW-1185">Reference proteome</keyword>
<dbReference type="SUPFAM" id="SSF49785">
    <property type="entry name" value="Galactose-binding domain-like"/>
    <property type="match status" value="2"/>
</dbReference>
<keyword evidence="3 6" id="KW-0732">Signal</keyword>
<evidence type="ECO:0000256" key="4">
    <source>
        <dbReference type="ARBA" id="ARBA00022801"/>
    </source>
</evidence>
<dbReference type="FunFam" id="3.20.20.80:FF:000052">
    <property type="entry name" value="Putative alpha-L-fucosidase 1"/>
    <property type="match status" value="1"/>
</dbReference>
<dbReference type="AlphaFoldDB" id="A0A4S2APL9"/>
<evidence type="ECO:0000259" key="7">
    <source>
        <dbReference type="Pfam" id="PF00754"/>
    </source>
</evidence>
<feature type="domain" description="Glycoside hydrolase family 29 N-terminal" evidence="8">
    <location>
        <begin position="41"/>
        <end position="339"/>
    </location>
</feature>
<dbReference type="EC" id="3.2.1.51" evidence="2"/>
<evidence type="ECO:0000256" key="3">
    <source>
        <dbReference type="ARBA" id="ARBA00022729"/>
    </source>
</evidence>
<dbReference type="Gene3D" id="3.20.20.80">
    <property type="entry name" value="Glycosidases"/>
    <property type="match status" value="1"/>
</dbReference>
<dbReference type="InterPro" id="IPR008979">
    <property type="entry name" value="Galactose-bd-like_sf"/>
</dbReference>
<keyword evidence="5" id="KW-0326">Glycosidase</keyword>
<evidence type="ECO:0000259" key="8">
    <source>
        <dbReference type="Pfam" id="PF01120"/>
    </source>
</evidence>
<dbReference type="GO" id="GO:0004560">
    <property type="term" value="F:alpha-L-fucosidase activity"/>
    <property type="evidence" value="ECO:0007669"/>
    <property type="project" value="InterPro"/>
</dbReference>
<organism evidence="9 10">
    <name type="scientific">Bacteroides muris</name>
    <name type="common">ex Afrizal et al. 2022</name>
    <dbReference type="NCBI Taxonomy" id="2516960"/>
    <lineage>
        <taxon>Bacteria</taxon>
        <taxon>Pseudomonadati</taxon>
        <taxon>Bacteroidota</taxon>
        <taxon>Bacteroidia</taxon>
        <taxon>Bacteroidales</taxon>
        <taxon>Bacteroidaceae</taxon>
        <taxon>Bacteroides</taxon>
    </lineage>
</organism>
<evidence type="ECO:0000256" key="5">
    <source>
        <dbReference type="ARBA" id="ARBA00023295"/>
    </source>
</evidence>
<sequence length="630" mass="71123">MRFFASMTSSLAMALAMASCSSSDVKTPEAILPIPEQKQVEWQQMETYAFIHFGLNTFNDREWGYGDSDPATFNPARLDCEQWAQTLVNSGMKGVILTAKHHDGFCLWPFQGTDYSIAHSPYKDGKGDIVRELSDACRKYGLKFAVYLSPWDRNRADYGTPAYLDYFYAQLRDLLTNYGEVFEVWFDGANGGDGWYGGAKDMRTIDRKNYYNYPRIYEMLDSIQPQAVIFSDGGPGCRWVGNEKGFAGATNWSFLRKGEVFPGYDKSYELQYGHPDGNQWVPAECDVSIRPGWFYHPEEDNRVKTPEQLLDLYYRSVGHNGTLLLNFPVDRNGLIHPVDSANAVRFHQLAQQELKTNLVAGLTPKVSNERGGHFKAAAMTDSDYDTYWATEDGVHTADVEFAFDTPRRMNRMLLQEYIPLGQRVKSFVVEYKDKQGAWLPVRLNEETTTIGYKRLLRFETITSDALRIRFTDSRGPLCISSIGVYDAGQGADIAYTVPTEQLKSFSFTLPDLPEQDSALAADRNAQTTLFVEGDRLLIDLGAERTVSSFHFLPDQAEPNRGLVATYELSVGMVPDRVNRLVKSGEFSNIRNNPVMQSVYFTPVKARYLVLKATRMVVPGEAMGFAEIAVQ</sequence>
<comment type="caution">
    <text evidence="9">The sequence shown here is derived from an EMBL/GenBank/DDBJ whole genome shotgun (WGS) entry which is preliminary data.</text>
</comment>
<dbReference type="InterPro" id="IPR057739">
    <property type="entry name" value="Glyco_hydro_29_N"/>
</dbReference>
<keyword evidence="4 9" id="KW-0378">Hydrolase</keyword>
<feature type="domain" description="F5/8 type C" evidence="7">
    <location>
        <begin position="367"/>
        <end position="474"/>
    </location>
</feature>
<dbReference type="PANTHER" id="PTHR10030:SF37">
    <property type="entry name" value="ALPHA-L-FUCOSIDASE-RELATED"/>
    <property type="match status" value="1"/>
</dbReference>
<dbReference type="InterPro" id="IPR017853">
    <property type="entry name" value="GH"/>
</dbReference>
<feature type="signal peptide" evidence="6">
    <location>
        <begin position="1"/>
        <end position="18"/>
    </location>
</feature>
<name>A0A4S2APL9_9BACE</name>
<dbReference type="GO" id="GO:0006004">
    <property type="term" value="P:fucose metabolic process"/>
    <property type="evidence" value="ECO:0007669"/>
    <property type="project" value="TreeGrafter"/>
</dbReference>
<proteinExistence type="inferred from homology"/>
<dbReference type="Pfam" id="PF01120">
    <property type="entry name" value="Alpha_L_fucos"/>
    <property type="match status" value="1"/>
</dbReference>
<evidence type="ECO:0000256" key="6">
    <source>
        <dbReference type="SAM" id="SignalP"/>
    </source>
</evidence>
<gene>
    <name evidence="9" type="ORF">E5355_12620</name>
</gene>
<evidence type="ECO:0000313" key="9">
    <source>
        <dbReference type="EMBL" id="TGY03023.1"/>
    </source>
</evidence>
<feature type="chain" id="PRO_5020256435" description="alpha-L-fucosidase" evidence="6">
    <location>
        <begin position="19"/>
        <end position="630"/>
    </location>
</feature>